<evidence type="ECO:0000313" key="3">
    <source>
        <dbReference type="EMBL" id="EWM29301.1"/>
    </source>
</evidence>
<dbReference type="EMBL" id="AZIL01000173">
    <property type="protein sequence ID" value="EWM29301.1"/>
    <property type="molecule type" value="Genomic_DNA"/>
</dbReference>
<proteinExistence type="predicted"/>
<evidence type="ECO:0000256" key="1">
    <source>
        <dbReference type="SAM" id="MobiDB-lite"/>
    </source>
</evidence>
<reference evidence="3 4" key="1">
    <citation type="journal article" date="2014" name="Mol. Plant">
        <title>Chromosome Scale Genome Assembly and Transcriptome Profiling of Nannochloropsis gaditana in Nitrogen Depletion.</title>
        <authorList>
            <person name="Corteggiani Carpinelli E."/>
            <person name="Telatin A."/>
            <person name="Vitulo N."/>
            <person name="Forcato C."/>
            <person name="D'Angelo M."/>
            <person name="Schiavon R."/>
            <person name="Vezzi A."/>
            <person name="Giacometti G.M."/>
            <person name="Morosinotto T."/>
            <person name="Valle G."/>
        </authorList>
    </citation>
    <scope>NUCLEOTIDE SEQUENCE [LARGE SCALE GENOMIC DNA]</scope>
    <source>
        <strain evidence="3 4">B-31</strain>
    </source>
</reference>
<protein>
    <submittedName>
        <fullName evidence="3">Uncharacterized protein</fullName>
    </submittedName>
</protein>
<evidence type="ECO:0000313" key="4">
    <source>
        <dbReference type="Proteomes" id="UP000019335"/>
    </source>
</evidence>
<keyword evidence="2" id="KW-0472">Membrane</keyword>
<keyword evidence="2" id="KW-0812">Transmembrane</keyword>
<comment type="caution">
    <text evidence="3">The sequence shown here is derived from an EMBL/GenBank/DDBJ whole genome shotgun (WGS) entry which is preliminary data.</text>
</comment>
<accession>W7U8Z7</accession>
<evidence type="ECO:0000256" key="2">
    <source>
        <dbReference type="SAM" id="Phobius"/>
    </source>
</evidence>
<gene>
    <name evidence="3" type="ORF">Naga_100152g6</name>
</gene>
<name>W7U8Z7_9STRA</name>
<feature type="region of interest" description="Disordered" evidence="1">
    <location>
        <begin position="326"/>
        <end position="380"/>
    </location>
</feature>
<dbReference type="Proteomes" id="UP000019335">
    <property type="component" value="Chromosome 3"/>
</dbReference>
<keyword evidence="4" id="KW-1185">Reference proteome</keyword>
<dbReference type="AlphaFoldDB" id="W7U8Z7"/>
<sequence>MPPTCGSGLVGIPLRIAWPPPHTLPMSAYICVPARPVSSCMVPAFSHPAYSSRGRGHITSAPQVRNIAQERHRSRGLASCSLTVLRDRTLRRLLPSQFTGDQWKYYWGITESDKFGKIYEAASATFFGLWTSWFLTFLIGLPAATVLGTVFLFYWILAPGLAAYRRNVSFRGTYFARTPRDDGVFGALFSGRVVRVGRIRQAREYNRPEALVMSMEDESGRKLRVYAPILPSYKKVRPGMRCEGLVLSESPDFDELMGVSDVFVPDCGAWVGEYPYIDKVPFKAFLASRARRRGGMGEEMEGNEGFWEEEGVGGEEYVRPDMGFREGEEEEGDSQIFDSDGGGEGGDGDVFARVWEEAMRNGRRRQTEEEEGAFLSEEDRARVVRRGRRTRRGGGGQEESEDL</sequence>
<keyword evidence="2" id="KW-1133">Transmembrane helix</keyword>
<organism evidence="3 4">
    <name type="scientific">Nannochloropsis gaditana</name>
    <dbReference type="NCBI Taxonomy" id="72520"/>
    <lineage>
        <taxon>Eukaryota</taxon>
        <taxon>Sar</taxon>
        <taxon>Stramenopiles</taxon>
        <taxon>Ochrophyta</taxon>
        <taxon>Eustigmatophyceae</taxon>
        <taxon>Eustigmatales</taxon>
        <taxon>Monodopsidaceae</taxon>
        <taxon>Nannochloropsis</taxon>
    </lineage>
</organism>
<feature type="transmembrane region" description="Helical" evidence="2">
    <location>
        <begin position="133"/>
        <end position="157"/>
    </location>
</feature>
<dbReference type="OrthoDB" id="191206at2759"/>